<dbReference type="InterPro" id="IPR036388">
    <property type="entry name" value="WH-like_DNA-bd_sf"/>
</dbReference>
<feature type="domain" description="Conserved virulence factor B first S1" evidence="2">
    <location>
        <begin position="4"/>
        <end position="63"/>
    </location>
</feature>
<dbReference type="InterPro" id="IPR039566">
    <property type="entry name" value="CvfB_S1_st"/>
</dbReference>
<feature type="domain" description="Conserved virulence factor B first S1" evidence="2">
    <location>
        <begin position="70"/>
        <end position="129"/>
    </location>
</feature>
<dbReference type="Gene3D" id="2.40.50.140">
    <property type="entry name" value="Nucleic acid-binding proteins"/>
    <property type="match status" value="1"/>
</dbReference>
<sequence>MIKLGRLNRLKVVREVPFGVYLDDGDSDGILLPKREVPEGCRLGDQLQVFVYLDSKDIPIASTRKPRVMVGEFASLKVTDVNRVGAFLDWGMPKELFLPYSEQLKPLKVGDWCTVYIYIDNSKRIAASAKTDRFIEPAPTDLAIGQAVELLILRRTDLGYPVIIDNRYEGLLHHQDLFREVRPGMRLSGFIKQCLADGKVDVMLDKPGYARVDPLAQKILDYLEAHDGFCPLGDKSDPNAISDTFGVSKKAYKMALGALMKAGRIRQDEQGVHLKSTSNW</sequence>
<dbReference type="InterPro" id="IPR040764">
    <property type="entry name" value="CvfB_WH"/>
</dbReference>
<comment type="similarity">
    <text evidence="1">Belongs to the CvfB family.</text>
</comment>
<proteinExistence type="inferred from homology"/>
<dbReference type="EMBL" id="JBHLZN010000001">
    <property type="protein sequence ID" value="MFB9884958.1"/>
    <property type="molecule type" value="Genomic_DNA"/>
</dbReference>
<evidence type="ECO:0000313" key="4">
    <source>
        <dbReference type="EMBL" id="MFB9884958.1"/>
    </source>
</evidence>
<evidence type="ECO:0000259" key="3">
    <source>
        <dbReference type="Pfam" id="PF17783"/>
    </source>
</evidence>
<reference evidence="4 5" key="1">
    <citation type="submission" date="2024-09" db="EMBL/GenBank/DDBJ databases">
        <authorList>
            <person name="Sun Q."/>
            <person name="Mori K."/>
        </authorList>
    </citation>
    <scope>NUCLEOTIDE SEQUENCE [LARGE SCALE GENOMIC DNA]</scope>
    <source>
        <strain evidence="4 5">ATCC 51285</strain>
    </source>
</reference>
<dbReference type="PANTHER" id="PTHR37296">
    <property type="entry name" value="CONSERVED VIRULENCE FACTOR B"/>
    <property type="match status" value="1"/>
</dbReference>
<feature type="domain" description="Conserved virulence factor B-like winged helix" evidence="3">
    <location>
        <begin position="217"/>
        <end position="274"/>
    </location>
</feature>
<dbReference type="Gene3D" id="1.10.10.10">
    <property type="entry name" value="Winged helix-like DNA-binding domain superfamily/Winged helix DNA-binding domain"/>
    <property type="match status" value="1"/>
</dbReference>
<dbReference type="Pfam" id="PF17783">
    <property type="entry name" value="WHD_CvfB"/>
    <property type="match status" value="1"/>
</dbReference>
<dbReference type="Proteomes" id="UP001589628">
    <property type="component" value="Unassembled WGS sequence"/>
</dbReference>
<dbReference type="InterPro" id="IPR014464">
    <property type="entry name" value="CvfB_fam"/>
</dbReference>
<evidence type="ECO:0000313" key="5">
    <source>
        <dbReference type="Proteomes" id="UP001589628"/>
    </source>
</evidence>
<evidence type="ECO:0000256" key="1">
    <source>
        <dbReference type="PIRNR" id="PIRNR012524"/>
    </source>
</evidence>
<gene>
    <name evidence="4" type="ORF">ACFFLH_00855</name>
</gene>
<protein>
    <submittedName>
        <fullName evidence="4">S1 RNA-binding domain-containing protein</fullName>
    </submittedName>
</protein>
<dbReference type="PIRSF" id="PIRSF012524">
    <property type="entry name" value="YitL_S1"/>
    <property type="match status" value="1"/>
</dbReference>
<name>A0ABV5Z6Q8_9GAMM</name>
<organism evidence="4 5">
    <name type="scientific">Balneatrix alpica</name>
    <dbReference type="NCBI Taxonomy" id="75684"/>
    <lineage>
        <taxon>Bacteria</taxon>
        <taxon>Pseudomonadati</taxon>
        <taxon>Pseudomonadota</taxon>
        <taxon>Gammaproteobacteria</taxon>
        <taxon>Oceanospirillales</taxon>
        <taxon>Balneatrichaceae</taxon>
        <taxon>Balneatrix</taxon>
    </lineage>
</organism>
<dbReference type="InterPro" id="IPR012340">
    <property type="entry name" value="NA-bd_OB-fold"/>
</dbReference>
<dbReference type="RefSeq" id="WP_027313411.1">
    <property type="nucleotide sequence ID" value="NZ_JBHLZN010000001.1"/>
</dbReference>
<evidence type="ECO:0000259" key="2">
    <source>
        <dbReference type="Pfam" id="PF13509"/>
    </source>
</evidence>
<keyword evidence="5" id="KW-1185">Reference proteome</keyword>
<comment type="caution">
    <text evidence="4">The sequence shown here is derived from an EMBL/GenBank/DDBJ whole genome shotgun (WGS) entry which is preliminary data.</text>
</comment>
<dbReference type="PANTHER" id="PTHR37296:SF1">
    <property type="entry name" value="CONSERVED VIRULENCE FACTOR B"/>
    <property type="match status" value="1"/>
</dbReference>
<dbReference type="Pfam" id="PF13509">
    <property type="entry name" value="S1_2"/>
    <property type="match status" value="2"/>
</dbReference>
<accession>A0ABV5Z6Q8</accession>